<name>A0A3B1A8G4_9ZZZZ</name>
<evidence type="ECO:0008006" key="7">
    <source>
        <dbReference type="Google" id="ProtNLM"/>
    </source>
</evidence>
<dbReference type="PANTHER" id="PTHR24567:SF26">
    <property type="entry name" value="REGULATORY PROTEIN YEIL"/>
    <property type="match status" value="1"/>
</dbReference>
<dbReference type="Pfam" id="PF13545">
    <property type="entry name" value="HTH_Crp_2"/>
    <property type="match status" value="1"/>
</dbReference>
<keyword evidence="2" id="KW-0238">DNA-binding</keyword>
<evidence type="ECO:0000259" key="4">
    <source>
        <dbReference type="PROSITE" id="PS50042"/>
    </source>
</evidence>
<dbReference type="InterPro" id="IPR014710">
    <property type="entry name" value="RmlC-like_jellyroll"/>
</dbReference>
<dbReference type="GO" id="GO:0003677">
    <property type="term" value="F:DNA binding"/>
    <property type="evidence" value="ECO:0007669"/>
    <property type="project" value="UniProtKB-KW"/>
</dbReference>
<evidence type="ECO:0000259" key="5">
    <source>
        <dbReference type="PROSITE" id="PS51063"/>
    </source>
</evidence>
<dbReference type="InterPro" id="IPR036388">
    <property type="entry name" value="WH-like_DNA-bd_sf"/>
</dbReference>
<keyword evidence="3" id="KW-0804">Transcription</keyword>
<feature type="domain" description="Cyclic nucleotide-binding" evidence="4">
    <location>
        <begin position="22"/>
        <end position="96"/>
    </location>
</feature>
<dbReference type="GO" id="GO:0003700">
    <property type="term" value="F:DNA-binding transcription factor activity"/>
    <property type="evidence" value="ECO:0007669"/>
    <property type="project" value="TreeGrafter"/>
</dbReference>
<dbReference type="SUPFAM" id="SSF51206">
    <property type="entry name" value="cAMP-binding domain-like"/>
    <property type="match status" value="1"/>
</dbReference>
<feature type="domain" description="HTH crp-type" evidence="5">
    <location>
        <begin position="156"/>
        <end position="227"/>
    </location>
</feature>
<proteinExistence type="predicted"/>
<dbReference type="InterPro" id="IPR012318">
    <property type="entry name" value="HTH_CRP"/>
</dbReference>
<dbReference type="SUPFAM" id="SSF46785">
    <property type="entry name" value="Winged helix' DNA-binding domain"/>
    <property type="match status" value="1"/>
</dbReference>
<evidence type="ECO:0000313" key="6">
    <source>
        <dbReference type="EMBL" id="VAW96383.1"/>
    </source>
</evidence>
<dbReference type="Pfam" id="PF00027">
    <property type="entry name" value="cNMP_binding"/>
    <property type="match status" value="1"/>
</dbReference>
<dbReference type="InterPro" id="IPR018490">
    <property type="entry name" value="cNMP-bd_dom_sf"/>
</dbReference>
<accession>A0A3B1A8G4</accession>
<organism evidence="6">
    <name type="scientific">hydrothermal vent metagenome</name>
    <dbReference type="NCBI Taxonomy" id="652676"/>
    <lineage>
        <taxon>unclassified sequences</taxon>
        <taxon>metagenomes</taxon>
        <taxon>ecological metagenomes</taxon>
    </lineage>
</organism>
<dbReference type="GO" id="GO:0005829">
    <property type="term" value="C:cytosol"/>
    <property type="evidence" value="ECO:0007669"/>
    <property type="project" value="TreeGrafter"/>
</dbReference>
<dbReference type="InterPro" id="IPR000595">
    <property type="entry name" value="cNMP-bd_dom"/>
</dbReference>
<dbReference type="Gene3D" id="2.60.120.10">
    <property type="entry name" value="Jelly Rolls"/>
    <property type="match status" value="1"/>
</dbReference>
<sequence length="243" mass="28107">MLADLQSRSGVDVKALLRHSPLFEGLDSVVLDEMLSHFRRETWQQGRRVSEQESGQRFHIILAGRLKMGKVNPDTGRMVTLFLLQPGDAFDVISLLDGEFNPVILEARDDLMMLSTPMWEARRWIEEHPVFNRSFLPYLGQQMRSLANLAGELALHDTETRLARLILRHVRHDEPGKPLRLIHNLSHESLAEMIGSVRVVVNRQLQHWQRDGVVVTRRGELIIKELETLLKKAMYFHHHPPRS</sequence>
<gene>
    <name evidence="6" type="ORF">MNBD_GAMMA19-1235</name>
</gene>
<reference evidence="6" key="1">
    <citation type="submission" date="2018-06" db="EMBL/GenBank/DDBJ databases">
        <authorList>
            <person name="Zhirakovskaya E."/>
        </authorList>
    </citation>
    <scope>NUCLEOTIDE SEQUENCE</scope>
</reference>
<dbReference type="PROSITE" id="PS51063">
    <property type="entry name" value="HTH_CRP_2"/>
    <property type="match status" value="1"/>
</dbReference>
<evidence type="ECO:0000256" key="1">
    <source>
        <dbReference type="ARBA" id="ARBA00023015"/>
    </source>
</evidence>
<evidence type="ECO:0000256" key="2">
    <source>
        <dbReference type="ARBA" id="ARBA00023125"/>
    </source>
</evidence>
<dbReference type="PROSITE" id="PS50042">
    <property type="entry name" value="CNMP_BINDING_3"/>
    <property type="match status" value="1"/>
</dbReference>
<dbReference type="InterPro" id="IPR036390">
    <property type="entry name" value="WH_DNA-bd_sf"/>
</dbReference>
<protein>
    <recommendedName>
        <fullName evidence="7">Transcriptional regulator, Crp/Fnr family</fullName>
    </recommendedName>
</protein>
<dbReference type="InterPro" id="IPR050397">
    <property type="entry name" value="Env_Response_Regulators"/>
</dbReference>
<dbReference type="EMBL" id="UOFV01000085">
    <property type="protein sequence ID" value="VAW96383.1"/>
    <property type="molecule type" value="Genomic_DNA"/>
</dbReference>
<dbReference type="CDD" id="cd00038">
    <property type="entry name" value="CAP_ED"/>
    <property type="match status" value="1"/>
</dbReference>
<dbReference type="Gene3D" id="1.10.10.10">
    <property type="entry name" value="Winged helix-like DNA-binding domain superfamily/Winged helix DNA-binding domain"/>
    <property type="match status" value="1"/>
</dbReference>
<keyword evidence="1" id="KW-0805">Transcription regulation</keyword>
<dbReference type="PANTHER" id="PTHR24567">
    <property type="entry name" value="CRP FAMILY TRANSCRIPTIONAL REGULATORY PROTEIN"/>
    <property type="match status" value="1"/>
</dbReference>
<dbReference type="AlphaFoldDB" id="A0A3B1A8G4"/>
<evidence type="ECO:0000256" key="3">
    <source>
        <dbReference type="ARBA" id="ARBA00023163"/>
    </source>
</evidence>